<feature type="transmembrane region" description="Helical" evidence="1">
    <location>
        <begin position="53"/>
        <end position="71"/>
    </location>
</feature>
<dbReference type="AlphaFoldDB" id="A0A4Q7RP63"/>
<name>A0A4Q7RP63_9BURK</name>
<evidence type="ECO:0000259" key="2">
    <source>
        <dbReference type="Pfam" id="PF08805"/>
    </source>
</evidence>
<keyword evidence="4" id="KW-1185">Reference proteome</keyword>
<dbReference type="Proteomes" id="UP000291078">
    <property type="component" value="Unassembled WGS sequence"/>
</dbReference>
<keyword evidence="1" id="KW-0812">Transmembrane</keyword>
<dbReference type="Pfam" id="PF08805">
    <property type="entry name" value="PilS"/>
    <property type="match status" value="1"/>
</dbReference>
<protein>
    <submittedName>
        <fullName evidence="3">PilS-like protein</fullName>
    </submittedName>
</protein>
<dbReference type="InterPro" id="IPR045584">
    <property type="entry name" value="Pilin-like"/>
</dbReference>
<evidence type="ECO:0000313" key="3">
    <source>
        <dbReference type="EMBL" id="RZT35404.1"/>
    </source>
</evidence>
<keyword evidence="1" id="KW-0472">Membrane</keyword>
<feature type="domain" description="Type 4 secretion system PilS N-terminal" evidence="2">
    <location>
        <begin position="79"/>
        <end position="206"/>
    </location>
</feature>
<proteinExistence type="predicted"/>
<keyword evidence="1" id="KW-1133">Transmembrane helix</keyword>
<evidence type="ECO:0000256" key="1">
    <source>
        <dbReference type="SAM" id="Phobius"/>
    </source>
</evidence>
<dbReference type="EMBL" id="SGXM01000006">
    <property type="protein sequence ID" value="RZT35404.1"/>
    <property type="molecule type" value="Genomic_DNA"/>
</dbReference>
<dbReference type="Gene3D" id="3.30.1690.10">
    <property type="entry name" value="TcpA-like pilin"/>
    <property type="match status" value="1"/>
</dbReference>
<comment type="caution">
    <text evidence="3">The sequence shown here is derived from an EMBL/GenBank/DDBJ whole genome shotgun (WGS) entry which is preliminary data.</text>
</comment>
<dbReference type="SUPFAM" id="SSF54523">
    <property type="entry name" value="Pili subunits"/>
    <property type="match status" value="1"/>
</dbReference>
<gene>
    <name evidence="3" type="ORF">EV147_3840</name>
</gene>
<dbReference type="RefSeq" id="WP_130392805.1">
    <property type="nucleotide sequence ID" value="NZ_SGXM01000006.1"/>
</dbReference>
<reference evidence="3 4" key="1">
    <citation type="journal article" date="2015" name="Stand. Genomic Sci.">
        <title>Genomic Encyclopedia of Bacterial and Archaeal Type Strains, Phase III: the genomes of soil and plant-associated and newly described type strains.</title>
        <authorList>
            <person name="Whitman W.B."/>
            <person name="Woyke T."/>
            <person name="Klenk H.P."/>
            <person name="Zhou Y."/>
            <person name="Lilburn T.G."/>
            <person name="Beck B.J."/>
            <person name="De Vos P."/>
            <person name="Vandamme P."/>
            <person name="Eisen J.A."/>
            <person name="Garrity G."/>
            <person name="Hugenholtz P."/>
            <person name="Kyrpides N.C."/>
        </authorList>
    </citation>
    <scope>NUCLEOTIDE SEQUENCE [LARGE SCALE GENOMIC DNA]</scope>
    <source>
        <strain evidence="3 4">ASC-9842</strain>
    </source>
</reference>
<sequence length="211" mass="22599">MDTRNLQINAAEPETVALDSNVPLNQLSRAEQWKRIRSNPRLRGQHGGILDEYGFYLLLAALTLVAILVLFSHNSVDTQVQQLTTELNNVMGKVKTNYRGQYSKVSVTSLIDNGVFRDLTTMTDTGGTISVQPGGGTLTVAPARLLSNNDSVQYTVPNQPDAACPAIVAAFQSSAGRIVVNGTTIKDVGGSVDPSKVKCSGDSNTLNLFMS</sequence>
<evidence type="ECO:0000313" key="4">
    <source>
        <dbReference type="Proteomes" id="UP000291078"/>
    </source>
</evidence>
<organism evidence="3 4">
    <name type="scientific">Cupriavidus agavae</name>
    <dbReference type="NCBI Taxonomy" id="1001822"/>
    <lineage>
        <taxon>Bacteria</taxon>
        <taxon>Pseudomonadati</taxon>
        <taxon>Pseudomonadota</taxon>
        <taxon>Betaproteobacteria</taxon>
        <taxon>Burkholderiales</taxon>
        <taxon>Burkholderiaceae</taxon>
        <taxon>Cupriavidus</taxon>
    </lineage>
</organism>
<dbReference type="InterPro" id="IPR014911">
    <property type="entry name" value="PilS_N"/>
</dbReference>
<dbReference type="OrthoDB" id="8960638at2"/>
<accession>A0A4Q7RP63</accession>